<name>A0A195B720_9HYME</name>
<reference evidence="1 2" key="1">
    <citation type="submission" date="2015-09" db="EMBL/GenBank/DDBJ databases">
        <title>Atta colombica WGS genome.</title>
        <authorList>
            <person name="Nygaard S."/>
            <person name="Hu H."/>
            <person name="Boomsma J."/>
            <person name="Zhang G."/>
        </authorList>
    </citation>
    <scope>NUCLEOTIDE SEQUENCE [LARGE SCALE GENOMIC DNA]</scope>
    <source>
        <strain evidence="1">Treedump-2</strain>
        <tissue evidence="1">Whole body</tissue>
    </source>
</reference>
<dbReference type="AlphaFoldDB" id="A0A195B720"/>
<evidence type="ECO:0000313" key="2">
    <source>
        <dbReference type="Proteomes" id="UP000078540"/>
    </source>
</evidence>
<protein>
    <submittedName>
        <fullName evidence="1">Uncharacterized protein</fullName>
    </submittedName>
</protein>
<organism evidence="1 2">
    <name type="scientific">Atta colombica</name>
    <dbReference type="NCBI Taxonomy" id="520822"/>
    <lineage>
        <taxon>Eukaryota</taxon>
        <taxon>Metazoa</taxon>
        <taxon>Ecdysozoa</taxon>
        <taxon>Arthropoda</taxon>
        <taxon>Hexapoda</taxon>
        <taxon>Insecta</taxon>
        <taxon>Pterygota</taxon>
        <taxon>Neoptera</taxon>
        <taxon>Endopterygota</taxon>
        <taxon>Hymenoptera</taxon>
        <taxon>Apocrita</taxon>
        <taxon>Aculeata</taxon>
        <taxon>Formicoidea</taxon>
        <taxon>Formicidae</taxon>
        <taxon>Myrmicinae</taxon>
        <taxon>Atta</taxon>
    </lineage>
</organism>
<accession>A0A195B720</accession>
<gene>
    <name evidence="1" type="ORF">ALC53_09581</name>
</gene>
<dbReference type="Proteomes" id="UP000078540">
    <property type="component" value="Unassembled WGS sequence"/>
</dbReference>
<sequence>MDALKRHEIYRCISAPEVSRASRVADASRPAISRFIGEFGGRDLQGQLFALSKKCIDSSPSELDSSDRRNYKIGEIVQKTMLHQHGLFYMECDEFVRYSLPPSVPCKPLQENPVLLSTVAEKS</sequence>
<keyword evidence="2" id="KW-1185">Reference proteome</keyword>
<evidence type="ECO:0000313" key="1">
    <source>
        <dbReference type="EMBL" id="KYM80055.1"/>
    </source>
</evidence>
<proteinExistence type="predicted"/>
<dbReference type="EMBL" id="KQ976579">
    <property type="protein sequence ID" value="KYM80055.1"/>
    <property type="molecule type" value="Genomic_DNA"/>
</dbReference>